<feature type="transmembrane region" description="Helical" evidence="1">
    <location>
        <begin position="96"/>
        <end position="118"/>
    </location>
</feature>
<protein>
    <submittedName>
        <fullName evidence="2">Uncharacterized protein</fullName>
    </submittedName>
</protein>
<proteinExistence type="predicted"/>
<organism evidence="2">
    <name type="scientific">Oryza nivara</name>
    <name type="common">Indian wild rice</name>
    <name type="synonym">Oryza sativa f. spontanea</name>
    <dbReference type="NCBI Taxonomy" id="4536"/>
    <lineage>
        <taxon>Eukaryota</taxon>
        <taxon>Viridiplantae</taxon>
        <taxon>Streptophyta</taxon>
        <taxon>Embryophyta</taxon>
        <taxon>Tracheophyta</taxon>
        <taxon>Spermatophyta</taxon>
        <taxon>Magnoliopsida</taxon>
        <taxon>Liliopsida</taxon>
        <taxon>Poales</taxon>
        <taxon>Poaceae</taxon>
        <taxon>BOP clade</taxon>
        <taxon>Oryzoideae</taxon>
        <taxon>Oryzeae</taxon>
        <taxon>Oryzinae</taxon>
        <taxon>Oryza</taxon>
    </lineage>
</organism>
<dbReference type="AlphaFoldDB" id="A0A0E0IB44"/>
<evidence type="ECO:0000313" key="3">
    <source>
        <dbReference type="Proteomes" id="UP000006591"/>
    </source>
</evidence>
<reference evidence="2" key="2">
    <citation type="submission" date="2018-04" db="EMBL/GenBank/DDBJ databases">
        <title>OnivRS2 (Oryza nivara Reference Sequence Version 2).</title>
        <authorList>
            <person name="Zhang J."/>
            <person name="Kudrna D."/>
            <person name="Lee S."/>
            <person name="Talag J."/>
            <person name="Rajasekar S."/>
            <person name="Welchert J."/>
            <person name="Hsing Y.-I."/>
            <person name="Wing R.A."/>
        </authorList>
    </citation>
    <scope>NUCLEOTIDE SEQUENCE [LARGE SCALE GENOMIC DNA]</scope>
    <source>
        <strain evidence="2">SL10</strain>
    </source>
</reference>
<dbReference type="HOGENOM" id="CLU_1952295_0_0_1"/>
<keyword evidence="1" id="KW-0812">Transmembrane</keyword>
<accession>A0A0E0IB44</accession>
<keyword evidence="1" id="KW-1133">Transmembrane helix</keyword>
<sequence>MYHCVHINICRNNQFHVPASSRCQLPWGVSQVAGEGSGTTSNKVSEQGISGQIQTYSCLMTLPYGIIIDMDVLMILLGTSIPMIVPWGNVMRRLYIIYGVHVHCWFIYLFTELCCWWYRCLSRYLTYSP</sequence>
<evidence type="ECO:0000256" key="1">
    <source>
        <dbReference type="SAM" id="Phobius"/>
    </source>
</evidence>
<evidence type="ECO:0000313" key="2">
    <source>
        <dbReference type="EnsemblPlants" id="ONIVA08G13580.1"/>
    </source>
</evidence>
<dbReference type="Proteomes" id="UP000006591">
    <property type="component" value="Chromosome 8"/>
</dbReference>
<dbReference type="EnsemblPlants" id="ONIVA08G13580.1">
    <property type="protein sequence ID" value="ONIVA08G13580.1"/>
    <property type="gene ID" value="ONIVA08G13580"/>
</dbReference>
<keyword evidence="3" id="KW-1185">Reference proteome</keyword>
<keyword evidence="1" id="KW-0472">Membrane</keyword>
<feature type="transmembrane region" description="Helical" evidence="1">
    <location>
        <begin position="62"/>
        <end position="84"/>
    </location>
</feature>
<reference evidence="2" key="1">
    <citation type="submission" date="2015-04" db="UniProtKB">
        <authorList>
            <consortium name="EnsemblPlants"/>
        </authorList>
    </citation>
    <scope>IDENTIFICATION</scope>
    <source>
        <strain evidence="2">SL10</strain>
    </source>
</reference>
<dbReference type="Gramene" id="ONIVA08G13580.1">
    <property type="protein sequence ID" value="ONIVA08G13580.1"/>
    <property type="gene ID" value="ONIVA08G13580"/>
</dbReference>
<name>A0A0E0IB44_ORYNI</name>